<dbReference type="SUPFAM" id="SSF53474">
    <property type="entry name" value="alpha/beta-Hydrolases"/>
    <property type="match status" value="1"/>
</dbReference>
<dbReference type="FunFam" id="3.40.50.1820:FF:000028">
    <property type="entry name" value="S9 family peptidase"/>
    <property type="match status" value="1"/>
</dbReference>
<protein>
    <submittedName>
        <fullName evidence="8">Dipeptidyl-peptidase 5</fullName>
    </submittedName>
</protein>
<keyword evidence="4" id="KW-0378">Hydrolase</keyword>
<evidence type="ECO:0000256" key="3">
    <source>
        <dbReference type="ARBA" id="ARBA00022729"/>
    </source>
</evidence>
<keyword evidence="5" id="KW-0720">Serine protease</keyword>
<proteinExistence type="inferred from homology"/>
<evidence type="ECO:0000256" key="4">
    <source>
        <dbReference type="ARBA" id="ARBA00022801"/>
    </source>
</evidence>
<dbReference type="AlphaFoldDB" id="A0A7Z9C8I2"/>
<comment type="similarity">
    <text evidence="1">Belongs to the peptidase S9C family.</text>
</comment>
<dbReference type="PANTHER" id="PTHR42776">
    <property type="entry name" value="SERINE PEPTIDASE S9 FAMILY MEMBER"/>
    <property type="match status" value="1"/>
</dbReference>
<dbReference type="Gene3D" id="2.120.10.30">
    <property type="entry name" value="TolB, C-terminal domain"/>
    <property type="match status" value="2"/>
</dbReference>
<evidence type="ECO:0000256" key="2">
    <source>
        <dbReference type="ARBA" id="ARBA00022670"/>
    </source>
</evidence>
<evidence type="ECO:0000313" key="8">
    <source>
        <dbReference type="EMBL" id="VDC52024.1"/>
    </source>
</evidence>
<organism evidence="8 9">
    <name type="scientific">Brevundimonas mediterranea</name>
    <dbReference type="NCBI Taxonomy" id="74329"/>
    <lineage>
        <taxon>Bacteria</taxon>
        <taxon>Pseudomonadati</taxon>
        <taxon>Pseudomonadota</taxon>
        <taxon>Alphaproteobacteria</taxon>
        <taxon>Caulobacterales</taxon>
        <taxon>Caulobacteraceae</taxon>
        <taxon>Brevundimonas</taxon>
    </lineage>
</organism>
<reference evidence="8 9" key="1">
    <citation type="submission" date="2018-11" db="EMBL/GenBank/DDBJ databases">
        <authorList>
            <person name="Peiro R."/>
            <person name="Begona"/>
            <person name="Cbmso G."/>
            <person name="Lopez M."/>
            <person name="Gonzalez S."/>
            <person name="Sacristan E."/>
            <person name="Castillo E."/>
        </authorList>
    </citation>
    <scope>NUCLEOTIDE SEQUENCE [LARGE SCALE GENOMIC DNA]</scope>
    <source>
        <strain evidence="8">Brev_genome</strain>
    </source>
</reference>
<feature type="signal peptide" evidence="6">
    <location>
        <begin position="1"/>
        <end position="28"/>
    </location>
</feature>
<dbReference type="InterPro" id="IPR001375">
    <property type="entry name" value="Peptidase_S9_cat"/>
</dbReference>
<name>A0A7Z9C8I2_9CAUL</name>
<keyword evidence="2" id="KW-0645">Protease</keyword>
<dbReference type="Pfam" id="PF07676">
    <property type="entry name" value="PD40"/>
    <property type="match status" value="1"/>
</dbReference>
<dbReference type="SUPFAM" id="SSF82171">
    <property type="entry name" value="DPP6 N-terminal domain-like"/>
    <property type="match status" value="1"/>
</dbReference>
<dbReference type="Proteomes" id="UP000289220">
    <property type="component" value="Unassembled WGS sequence"/>
</dbReference>
<accession>A0A7Z9C8I2</accession>
<dbReference type="RefSeq" id="WP_154726865.1">
    <property type="nucleotide sequence ID" value="NZ_UXHF01000099.1"/>
</dbReference>
<dbReference type="Pfam" id="PF00326">
    <property type="entry name" value="Peptidase_S9"/>
    <property type="match status" value="1"/>
</dbReference>
<comment type="caution">
    <text evidence="8">The sequence shown here is derived from an EMBL/GenBank/DDBJ whole genome shotgun (WGS) entry which is preliminary data.</text>
</comment>
<evidence type="ECO:0000256" key="6">
    <source>
        <dbReference type="SAM" id="SignalP"/>
    </source>
</evidence>
<feature type="chain" id="PRO_5031426104" evidence="6">
    <location>
        <begin position="29"/>
        <end position="707"/>
    </location>
</feature>
<dbReference type="InterPro" id="IPR011659">
    <property type="entry name" value="WD40"/>
</dbReference>
<dbReference type="GO" id="GO:0004252">
    <property type="term" value="F:serine-type endopeptidase activity"/>
    <property type="evidence" value="ECO:0007669"/>
    <property type="project" value="TreeGrafter"/>
</dbReference>
<keyword evidence="3 6" id="KW-0732">Signal</keyword>
<evidence type="ECO:0000313" key="9">
    <source>
        <dbReference type="Proteomes" id="UP000289220"/>
    </source>
</evidence>
<dbReference type="EMBL" id="UXHF01000099">
    <property type="protein sequence ID" value="VDC52024.1"/>
    <property type="molecule type" value="Genomic_DNA"/>
</dbReference>
<dbReference type="Gene3D" id="3.40.50.1820">
    <property type="entry name" value="alpha/beta hydrolase"/>
    <property type="match status" value="1"/>
</dbReference>
<dbReference type="GO" id="GO:0006508">
    <property type="term" value="P:proteolysis"/>
    <property type="evidence" value="ECO:0007669"/>
    <property type="project" value="UniProtKB-KW"/>
</dbReference>
<keyword evidence="9" id="KW-1185">Reference proteome</keyword>
<sequence>MRHRSLLSAACAGIALSGALMSAAPALAQVPPAPVPAAPATPDAFTYKDMITANRLGDPQVSPDGRYVVYSVTTTDVEANRRAGSLWMLDLETPDVAPRRLAISDQDANTARWGGDGNLYFLSGKSGASQVWRVASPTATPVQVTNLPLDVNAYRISPSGDKVAVSLAVYPDAADLDASVEMGKAMAERKTTGQVYDRMFVRHWDTWNDHTQNHLFVQSIGRNGQATGTPAWVTKGFDGDTPSKPFGDESDFVFTPAGDSIVFSARLAGKTEPWSTNFDLWKTNGLTGDGTFTNLTQDNPAWDAGPVFSPDGRTLAYRAMARPGFEADRYQIVLMDVQSGQKREIASNWDRSADTLQWSRDGQTLYTTAGDVGSTRLFAVDTRNGVVTPVTGPGHVSAFQQTPSGFVFAQDSLKSPSDLYFKTYLGREMPRRLTQANPAFDAKAFGEYEQFSFPGWNNETVHGYVIKPVGYEEGKKYPVAFLIHGGPQGSFGDGWSYRWNPETYAGAGYAVVMIDFHGSTGYGQAFTDAISQHWGDRPLEDLQKGWAAAQQKYDFLDGSNACALGASYGGYMINWIAGNWSNAFKCLVNHDGVFDTFGMGYSTEELWFTEWEYGGTPWDKPEGYQKFNPANHVENWKTPMLVVQGDHDFRIPTAQGLSTYTALQRRGIDSRLIVFPNENHWVLKPANSLQWHNEVFGWLNKYLTPAQ</sequence>
<dbReference type="PANTHER" id="PTHR42776:SF13">
    <property type="entry name" value="DIPEPTIDYL-PEPTIDASE 5"/>
    <property type="match status" value="1"/>
</dbReference>
<dbReference type="InterPro" id="IPR011042">
    <property type="entry name" value="6-blade_b-propeller_TolB-like"/>
</dbReference>
<evidence type="ECO:0000256" key="1">
    <source>
        <dbReference type="ARBA" id="ARBA00010040"/>
    </source>
</evidence>
<gene>
    <name evidence="8" type="primary">dpp5_2</name>
    <name evidence="8" type="ORF">BREV_BREV_03139</name>
</gene>
<evidence type="ECO:0000259" key="7">
    <source>
        <dbReference type="Pfam" id="PF00326"/>
    </source>
</evidence>
<dbReference type="InterPro" id="IPR029058">
    <property type="entry name" value="AB_hydrolase_fold"/>
</dbReference>
<feature type="domain" description="Peptidase S9 prolyl oligopeptidase catalytic" evidence="7">
    <location>
        <begin position="495"/>
        <end position="704"/>
    </location>
</feature>
<evidence type="ECO:0000256" key="5">
    <source>
        <dbReference type="ARBA" id="ARBA00022825"/>
    </source>
</evidence>